<dbReference type="HOGENOM" id="CLU_2315170_0_0_5"/>
<proteinExistence type="predicted"/>
<name>A0A0B5DZE7_9RHOB</name>
<dbReference type="AlphaFoldDB" id="A0A0B5DZE7"/>
<accession>A0A0B5DZE7</accession>
<dbReference type="OrthoDB" id="7593998at2"/>
<evidence type="ECO:0000313" key="2">
    <source>
        <dbReference type="Proteomes" id="UP000031521"/>
    </source>
</evidence>
<sequence>MRFFPRIREIGIYTCADWRDTLDWTRKTYMQRNRLIFDGAAALEAALNSSVRHDMRTDLEAFPTFTGGNVSRRLSAGSLGRASPFDLSRDACWLGMAPE</sequence>
<evidence type="ECO:0000313" key="1">
    <source>
        <dbReference type="EMBL" id="AJE48828.1"/>
    </source>
</evidence>
<dbReference type="STRING" id="1208324.P73_4113"/>
<protein>
    <submittedName>
        <fullName evidence="1">Uncharacterized protein</fullName>
    </submittedName>
</protein>
<keyword evidence="2" id="KW-1185">Reference proteome</keyword>
<organism evidence="1 2">
    <name type="scientific">Celeribacter indicus</name>
    <dbReference type="NCBI Taxonomy" id="1208324"/>
    <lineage>
        <taxon>Bacteria</taxon>
        <taxon>Pseudomonadati</taxon>
        <taxon>Pseudomonadota</taxon>
        <taxon>Alphaproteobacteria</taxon>
        <taxon>Rhodobacterales</taxon>
        <taxon>Roseobacteraceae</taxon>
        <taxon>Celeribacter</taxon>
    </lineage>
</organism>
<dbReference type="Proteomes" id="UP000031521">
    <property type="component" value="Chromosome"/>
</dbReference>
<dbReference type="RefSeq" id="WP_052453483.1">
    <property type="nucleotide sequence ID" value="NZ_CP004393.1"/>
</dbReference>
<dbReference type="EMBL" id="CP004393">
    <property type="protein sequence ID" value="AJE48828.1"/>
    <property type="molecule type" value="Genomic_DNA"/>
</dbReference>
<reference evidence="1 2" key="1">
    <citation type="journal article" date="2014" name="Int. J. Syst. Evol. Microbiol.">
        <title>Celeribacter indicus sp. nov., a polycyclic aromatic hydrocarbon-degrading bacterium from deep-sea sediment and reclassification of Huaishuia halophila as Celeribacter halophilus comb. nov.</title>
        <authorList>
            <person name="Lai Q."/>
            <person name="Cao J."/>
            <person name="Yuan J."/>
            <person name="Li F."/>
            <person name="Shao Z."/>
        </authorList>
    </citation>
    <scope>NUCLEOTIDE SEQUENCE [LARGE SCALE GENOMIC DNA]</scope>
    <source>
        <strain evidence="1">P73</strain>
    </source>
</reference>
<gene>
    <name evidence="1" type="ORF">P73_4113</name>
</gene>
<dbReference type="KEGG" id="cid:P73_4113"/>